<name>B8M9Y6_TALSN</name>
<gene>
    <name evidence="1" type="ORF">TSTA_119020</name>
</gene>
<dbReference type="STRING" id="441959.B8M9Y6"/>
<dbReference type="PANTHER" id="PTHR46481">
    <property type="entry name" value="ZINC FINGER BED DOMAIN-CONTAINING PROTEIN 4"/>
    <property type="match status" value="1"/>
</dbReference>
<dbReference type="PANTHER" id="PTHR46481:SF7">
    <property type="entry name" value="ZINC FINGER BED DOMAIN-CONTAINING PROTEIN RICESLEEPER 2-LIKE"/>
    <property type="match status" value="1"/>
</dbReference>
<evidence type="ECO:0008006" key="3">
    <source>
        <dbReference type="Google" id="ProtNLM"/>
    </source>
</evidence>
<dbReference type="Proteomes" id="UP000001745">
    <property type="component" value="Unassembled WGS sequence"/>
</dbReference>
<organism evidence="1 2">
    <name type="scientific">Talaromyces stipitatus (strain ATCC 10500 / CBS 375.48 / QM 6759 / NRRL 1006)</name>
    <name type="common">Penicillium stipitatum</name>
    <dbReference type="NCBI Taxonomy" id="441959"/>
    <lineage>
        <taxon>Eukaryota</taxon>
        <taxon>Fungi</taxon>
        <taxon>Dikarya</taxon>
        <taxon>Ascomycota</taxon>
        <taxon>Pezizomycotina</taxon>
        <taxon>Eurotiomycetes</taxon>
        <taxon>Eurotiomycetidae</taxon>
        <taxon>Eurotiales</taxon>
        <taxon>Trichocomaceae</taxon>
        <taxon>Talaromyces</taxon>
        <taxon>Talaromyces sect. Talaromyces</taxon>
    </lineage>
</organism>
<proteinExistence type="predicted"/>
<dbReference type="eggNOG" id="KOG1121">
    <property type="taxonomic scope" value="Eukaryota"/>
</dbReference>
<dbReference type="HOGENOM" id="CLU_1338315_0_0_1"/>
<keyword evidence="2" id="KW-1185">Reference proteome</keyword>
<evidence type="ECO:0000313" key="1">
    <source>
        <dbReference type="EMBL" id="EED18138.1"/>
    </source>
</evidence>
<dbReference type="PhylomeDB" id="B8M9Y6"/>
<dbReference type="InterPro" id="IPR012337">
    <property type="entry name" value="RNaseH-like_sf"/>
</dbReference>
<dbReference type="RefSeq" id="XP_002482130.1">
    <property type="nucleotide sequence ID" value="XM_002482085.1"/>
</dbReference>
<sequence length="205" mass="23497">MGLQRLYIKGQLSEIGTSLKDIKRLIQDEKLPQGVKLSIALDYWTSLFRQSFMAVTGYFLDIDWNYREILLGFEPLSSSHTGAYLSTVLQQVLEEHQVETRILTVTTDNAANNSILIDSLSKSLQSLEIPNQIPYIAHVIQLSLNELLGWIERIRRLFKPLRRFDGLQSSSTEALNAMIIFLIFRAKNKSLSQFKTFAHARIQHS</sequence>
<dbReference type="AlphaFoldDB" id="B8M9Y6"/>
<dbReference type="InParanoid" id="B8M9Y6"/>
<evidence type="ECO:0000313" key="2">
    <source>
        <dbReference type="Proteomes" id="UP000001745"/>
    </source>
</evidence>
<protein>
    <recommendedName>
        <fullName evidence="3">DUF659 domain-containing protein</fullName>
    </recommendedName>
</protein>
<dbReference type="OrthoDB" id="2677621at2759"/>
<dbReference type="VEuPathDB" id="FungiDB:TSTA_119020"/>
<dbReference type="EMBL" id="EQ962655">
    <property type="protein sequence ID" value="EED18138.1"/>
    <property type="molecule type" value="Genomic_DNA"/>
</dbReference>
<dbReference type="SUPFAM" id="SSF53098">
    <property type="entry name" value="Ribonuclease H-like"/>
    <property type="match status" value="1"/>
</dbReference>
<reference evidence="2" key="1">
    <citation type="journal article" date="2015" name="Genome Announc.">
        <title>Genome sequence of the AIDS-associated pathogen Penicillium marneffei (ATCC18224) and its near taxonomic relative Talaromyces stipitatus (ATCC10500).</title>
        <authorList>
            <person name="Nierman W.C."/>
            <person name="Fedorova-Abrams N.D."/>
            <person name="Andrianopoulos A."/>
        </authorList>
    </citation>
    <scope>NUCLEOTIDE SEQUENCE [LARGE SCALE GENOMIC DNA]</scope>
    <source>
        <strain evidence="2">ATCC 10500 / CBS 375.48 / QM 6759 / NRRL 1006</strain>
    </source>
</reference>
<accession>B8M9Y6</accession>
<dbReference type="InterPro" id="IPR052035">
    <property type="entry name" value="ZnF_BED_domain_contain"/>
</dbReference>
<dbReference type="GeneID" id="8104352"/>